<dbReference type="EMBL" id="UHIV01000001">
    <property type="protein sequence ID" value="SUP52949.1"/>
    <property type="molecule type" value="Genomic_DNA"/>
</dbReference>
<sequence length="96" mass="10909">MVVAQFPTARPVAKNIPIAMVNEDQGPMGQKVAKQLTDITKLGTGSQATTIKWTTKPTEQSIKRAMDQEKYYGAIIIPKNFHKTCRWFRKMDNQLK</sequence>
<dbReference type="Pfam" id="PF12051">
    <property type="entry name" value="DUF3533"/>
    <property type="match status" value="1"/>
</dbReference>
<evidence type="ECO:0000259" key="1">
    <source>
        <dbReference type="Pfam" id="PF12051"/>
    </source>
</evidence>
<evidence type="ECO:0000313" key="3">
    <source>
        <dbReference type="Proteomes" id="UP000254621"/>
    </source>
</evidence>
<organism evidence="2 3">
    <name type="scientific">Weissella viridescens</name>
    <name type="common">Lactobacillus viridescens</name>
    <dbReference type="NCBI Taxonomy" id="1629"/>
    <lineage>
        <taxon>Bacteria</taxon>
        <taxon>Bacillati</taxon>
        <taxon>Bacillota</taxon>
        <taxon>Bacilli</taxon>
        <taxon>Lactobacillales</taxon>
        <taxon>Lactobacillaceae</taxon>
        <taxon>Weissella</taxon>
    </lineage>
</organism>
<feature type="domain" description="DUF3533" evidence="1">
    <location>
        <begin position="13"/>
        <end position="84"/>
    </location>
</feature>
<dbReference type="Gene3D" id="3.40.1710.10">
    <property type="entry name" value="abc type-2 transporter like domain"/>
    <property type="match status" value="1"/>
</dbReference>
<dbReference type="Proteomes" id="UP000254621">
    <property type="component" value="Unassembled WGS sequence"/>
</dbReference>
<reference evidence="2 3" key="1">
    <citation type="submission" date="2018-06" db="EMBL/GenBank/DDBJ databases">
        <authorList>
            <consortium name="Pathogen Informatics"/>
            <person name="Doyle S."/>
        </authorList>
    </citation>
    <scope>NUCLEOTIDE SEQUENCE [LARGE SCALE GENOMIC DNA]</scope>
    <source>
        <strain evidence="2 3">NCTC13645</strain>
    </source>
</reference>
<dbReference type="AlphaFoldDB" id="A0A380NY88"/>
<gene>
    <name evidence="2" type="ORF">NCTC13645_00852</name>
</gene>
<dbReference type="InterPro" id="IPR022703">
    <property type="entry name" value="DUF3533"/>
</dbReference>
<proteinExistence type="predicted"/>
<name>A0A380NY88_WEIVI</name>
<evidence type="ECO:0000313" key="2">
    <source>
        <dbReference type="EMBL" id="SUP52949.1"/>
    </source>
</evidence>
<protein>
    <submittedName>
        <fullName evidence="2">YhgE/Pip N-terminal domain</fullName>
    </submittedName>
</protein>
<accession>A0A380NY88</accession>